<dbReference type="InterPro" id="IPR000014">
    <property type="entry name" value="PAS"/>
</dbReference>
<keyword evidence="5" id="KW-0418">Kinase</keyword>
<dbReference type="SUPFAM" id="SSF47384">
    <property type="entry name" value="Homodimeric domain of signal transducing histidine kinase"/>
    <property type="match status" value="1"/>
</dbReference>
<dbReference type="Pfam" id="PF08447">
    <property type="entry name" value="PAS_3"/>
    <property type="match status" value="1"/>
</dbReference>
<dbReference type="CDD" id="cd00130">
    <property type="entry name" value="PAS"/>
    <property type="match status" value="2"/>
</dbReference>
<dbReference type="EC" id="2.7.13.3" evidence="2"/>
<dbReference type="PANTHER" id="PTHR43304">
    <property type="entry name" value="PHYTOCHROME-LIKE PROTEIN CPH1"/>
    <property type="match status" value="1"/>
</dbReference>
<dbReference type="InterPro" id="IPR036097">
    <property type="entry name" value="HisK_dim/P_sf"/>
</dbReference>
<evidence type="ECO:0000259" key="7">
    <source>
        <dbReference type="PROSITE" id="PS50113"/>
    </source>
</evidence>
<dbReference type="InterPro" id="IPR013656">
    <property type="entry name" value="PAS_4"/>
</dbReference>
<name>A0ABP7MDU4_9BACT</name>
<organism evidence="8 9">
    <name type="scientific">Hymenobacter algoricola</name>
    <dbReference type="NCBI Taxonomy" id="486267"/>
    <lineage>
        <taxon>Bacteria</taxon>
        <taxon>Pseudomonadati</taxon>
        <taxon>Bacteroidota</taxon>
        <taxon>Cytophagia</taxon>
        <taxon>Cytophagales</taxon>
        <taxon>Hymenobacteraceae</taxon>
        <taxon>Hymenobacter</taxon>
    </lineage>
</organism>
<keyword evidence="3" id="KW-0597">Phosphoprotein</keyword>
<accession>A0ABP7MDU4</accession>
<dbReference type="PROSITE" id="PS50113">
    <property type="entry name" value="PAC"/>
    <property type="match status" value="1"/>
</dbReference>
<reference evidence="9" key="1">
    <citation type="journal article" date="2019" name="Int. J. Syst. Evol. Microbiol.">
        <title>The Global Catalogue of Microorganisms (GCM) 10K type strain sequencing project: providing services to taxonomists for standard genome sequencing and annotation.</title>
        <authorList>
            <consortium name="The Broad Institute Genomics Platform"/>
            <consortium name="The Broad Institute Genome Sequencing Center for Infectious Disease"/>
            <person name="Wu L."/>
            <person name="Ma J."/>
        </authorList>
    </citation>
    <scope>NUCLEOTIDE SEQUENCE [LARGE SCALE GENOMIC DNA]</scope>
    <source>
        <strain evidence="9">JCM 17214</strain>
    </source>
</reference>
<feature type="domain" description="PAC" evidence="7">
    <location>
        <begin position="37"/>
        <end position="93"/>
    </location>
</feature>
<dbReference type="Proteomes" id="UP001499909">
    <property type="component" value="Unassembled WGS sequence"/>
</dbReference>
<dbReference type="InterPro" id="IPR003661">
    <property type="entry name" value="HisK_dim/P_dom"/>
</dbReference>
<evidence type="ECO:0000256" key="6">
    <source>
        <dbReference type="SAM" id="Coils"/>
    </source>
</evidence>
<evidence type="ECO:0000256" key="4">
    <source>
        <dbReference type="ARBA" id="ARBA00022679"/>
    </source>
</evidence>
<proteinExistence type="predicted"/>
<dbReference type="PANTHER" id="PTHR43304:SF1">
    <property type="entry name" value="PAC DOMAIN-CONTAINING PROTEIN"/>
    <property type="match status" value="1"/>
</dbReference>
<sequence>MGPDANINETWPQLMHPDDLPAVAQEYGAALAGGRSWGYEFRLRGADGQYRWFASQGVPEPLAAAEAAGRPRQWFGSNLDIDELKQAQQQIEEKDELLTSILSSIPASVVTFEGEDLRFGFFNEAYQHLAQGRLVLGRPAVEVFPEAAEQAFLASLREVLRTGEPYQGQEVPAYARDPRTGQQGDMYLDLAYLPLRHGQQPPHAVLGFILDVTDRVLARRQAEAAQALALAAAEQAAAQREAFYQVFEQTPAIIGLLRDPDHRYEYINPAYQQLFPGRQLVGCTIAEALPEVVEHGFLALLDGVFRTGEPYFGQEMLLPVTRTDGQPPQDAYFDFTYQATREAGQIVGISIFAFDSTERVLARRQREAQQAQLAELFEQAPVAITVLRGPQYVIELANPTMCAILGRTQEQALHTPTPFFELVPEAAGQGFEELLDGVMATGVPFVARELPSLVDRHGRRDTVYWDFVYQPLREGDAPINAVTVVATDVTAQVLARQQLAQANEQLVAANQQLTRTNTDLDNFVYTASHDLKQPISNIEGLLTALREELALPPRAGRD</sequence>
<dbReference type="Pfam" id="PF08448">
    <property type="entry name" value="PAS_4"/>
    <property type="match status" value="3"/>
</dbReference>
<protein>
    <recommendedName>
        <fullName evidence="2">histidine kinase</fullName>
        <ecNumber evidence="2">2.7.13.3</ecNumber>
    </recommendedName>
</protein>
<comment type="caution">
    <text evidence="8">The sequence shown here is derived from an EMBL/GenBank/DDBJ whole genome shotgun (WGS) entry which is preliminary data.</text>
</comment>
<evidence type="ECO:0000256" key="3">
    <source>
        <dbReference type="ARBA" id="ARBA00022553"/>
    </source>
</evidence>
<dbReference type="InterPro" id="IPR000700">
    <property type="entry name" value="PAS-assoc_C"/>
</dbReference>
<dbReference type="SUPFAM" id="SSF55785">
    <property type="entry name" value="PYP-like sensor domain (PAS domain)"/>
    <property type="match status" value="4"/>
</dbReference>
<feature type="coiled-coil region" evidence="6">
    <location>
        <begin position="492"/>
        <end position="519"/>
    </location>
</feature>
<dbReference type="InterPro" id="IPR013655">
    <property type="entry name" value="PAS_fold_3"/>
</dbReference>
<keyword evidence="6" id="KW-0175">Coiled coil</keyword>
<keyword evidence="9" id="KW-1185">Reference proteome</keyword>
<dbReference type="Gene3D" id="3.30.450.20">
    <property type="entry name" value="PAS domain"/>
    <property type="match status" value="4"/>
</dbReference>
<dbReference type="InterPro" id="IPR052162">
    <property type="entry name" value="Sensor_kinase/Photoreceptor"/>
</dbReference>
<evidence type="ECO:0000256" key="2">
    <source>
        <dbReference type="ARBA" id="ARBA00012438"/>
    </source>
</evidence>
<evidence type="ECO:0000313" key="9">
    <source>
        <dbReference type="Proteomes" id="UP001499909"/>
    </source>
</evidence>
<comment type="catalytic activity">
    <reaction evidence="1">
        <text>ATP + protein L-histidine = ADP + protein N-phospho-L-histidine.</text>
        <dbReference type="EC" id="2.7.13.3"/>
    </reaction>
</comment>
<evidence type="ECO:0000256" key="5">
    <source>
        <dbReference type="ARBA" id="ARBA00022777"/>
    </source>
</evidence>
<evidence type="ECO:0000313" key="8">
    <source>
        <dbReference type="EMBL" id="GAA3920647.1"/>
    </source>
</evidence>
<gene>
    <name evidence="8" type="ORF">GCM10022406_03730</name>
</gene>
<dbReference type="CDD" id="cd00082">
    <property type="entry name" value="HisKA"/>
    <property type="match status" value="1"/>
</dbReference>
<keyword evidence="4" id="KW-0808">Transferase</keyword>
<dbReference type="SMART" id="SM00091">
    <property type="entry name" value="PAS"/>
    <property type="match status" value="3"/>
</dbReference>
<evidence type="ECO:0000256" key="1">
    <source>
        <dbReference type="ARBA" id="ARBA00000085"/>
    </source>
</evidence>
<dbReference type="Gene3D" id="1.10.287.130">
    <property type="match status" value="1"/>
</dbReference>
<dbReference type="EMBL" id="BAABDH010000004">
    <property type="protein sequence ID" value="GAA3920647.1"/>
    <property type="molecule type" value="Genomic_DNA"/>
</dbReference>
<dbReference type="InterPro" id="IPR035965">
    <property type="entry name" value="PAS-like_dom_sf"/>
</dbReference>